<reference evidence="1" key="2">
    <citation type="submission" date="2025-08" db="UniProtKB">
        <authorList>
            <consortium name="Ensembl"/>
        </authorList>
    </citation>
    <scope>IDENTIFICATION</scope>
</reference>
<proteinExistence type="predicted"/>
<name>A0A4W5LH43_9TELE</name>
<dbReference type="Gene3D" id="3.30.60.30">
    <property type="match status" value="1"/>
</dbReference>
<reference evidence="1" key="3">
    <citation type="submission" date="2025-09" db="UniProtKB">
        <authorList>
            <consortium name="Ensembl"/>
        </authorList>
    </citation>
    <scope>IDENTIFICATION</scope>
</reference>
<evidence type="ECO:0000313" key="1">
    <source>
        <dbReference type="Ensembl" id="ENSHHUP00000024790.1"/>
    </source>
</evidence>
<reference evidence="2" key="1">
    <citation type="submission" date="2018-06" db="EMBL/GenBank/DDBJ databases">
        <title>Genome assembly of Danube salmon.</title>
        <authorList>
            <person name="Macqueen D.J."/>
            <person name="Gundappa M.K."/>
        </authorList>
    </citation>
    <scope>NUCLEOTIDE SEQUENCE [LARGE SCALE GENOMIC DNA]</scope>
</reference>
<dbReference type="STRING" id="62062.ENSHHUP00000024790"/>
<dbReference type="AlphaFoldDB" id="A0A4W5LH43"/>
<dbReference type="Ensembl" id="ENSHHUT00000025730.1">
    <property type="protein sequence ID" value="ENSHHUP00000024790.1"/>
    <property type="gene ID" value="ENSHHUG00000015581.1"/>
</dbReference>
<organism evidence="1 2">
    <name type="scientific">Hucho hucho</name>
    <name type="common">huchen</name>
    <dbReference type="NCBI Taxonomy" id="62062"/>
    <lineage>
        <taxon>Eukaryota</taxon>
        <taxon>Metazoa</taxon>
        <taxon>Chordata</taxon>
        <taxon>Craniata</taxon>
        <taxon>Vertebrata</taxon>
        <taxon>Euteleostomi</taxon>
        <taxon>Actinopterygii</taxon>
        <taxon>Neopterygii</taxon>
        <taxon>Teleostei</taxon>
        <taxon>Protacanthopterygii</taxon>
        <taxon>Salmoniformes</taxon>
        <taxon>Salmonidae</taxon>
        <taxon>Salmoninae</taxon>
        <taxon>Hucho</taxon>
    </lineage>
</organism>
<keyword evidence="2" id="KW-1185">Reference proteome</keyword>
<accession>A0A4W5LH43</accession>
<sequence length="100" mass="10577">NECFLRREACQLQTEIHTASLGPCPTGTTSLGSLPLECLTSECDMNLNISCSLTDTGSGSGDGGEGVSLPGLNHCLHIFTHVTTHRLPQTHTHNISVSLC</sequence>
<dbReference type="Proteomes" id="UP000314982">
    <property type="component" value="Unassembled WGS sequence"/>
</dbReference>
<protein>
    <submittedName>
        <fullName evidence="1">Uncharacterized protein</fullName>
    </submittedName>
</protein>
<evidence type="ECO:0000313" key="2">
    <source>
        <dbReference type="Proteomes" id="UP000314982"/>
    </source>
</evidence>